<proteinExistence type="predicted"/>
<organism evidence="2 3">
    <name type="scientific">Streblomastix strix</name>
    <dbReference type="NCBI Taxonomy" id="222440"/>
    <lineage>
        <taxon>Eukaryota</taxon>
        <taxon>Metamonada</taxon>
        <taxon>Preaxostyla</taxon>
        <taxon>Oxymonadida</taxon>
        <taxon>Streblomastigidae</taxon>
        <taxon>Streblomastix</taxon>
    </lineage>
</organism>
<reference evidence="2 3" key="1">
    <citation type="submission" date="2019-03" db="EMBL/GenBank/DDBJ databases">
        <title>Single cell metagenomics reveals metabolic interactions within the superorganism composed of flagellate Streblomastix strix and complex community of Bacteroidetes bacteria on its surface.</title>
        <authorList>
            <person name="Treitli S.C."/>
            <person name="Kolisko M."/>
            <person name="Husnik F."/>
            <person name="Keeling P."/>
            <person name="Hampl V."/>
        </authorList>
    </citation>
    <scope>NUCLEOTIDE SEQUENCE [LARGE SCALE GENOMIC DNA]</scope>
    <source>
        <strain evidence="2">ST1C</strain>
    </source>
</reference>
<sequence length="255" mass="30524">MMRSLKTASRKEIIKQEKQQIKEKRKETDTLKQKTKKKEKSKDREKEKDKDIEKEKDKDIKKDKSKDKEQEKEYEKGQEKDIVKVLEKEKLKKKGKEKEKEKEQMKENDSKIKKEKNIMEKEKEKKKKKEKKNIHHNALNSDSTLDVSMKHIPKSYPDNIQPIKSIDQYLSRLDQLKIQFNQYNKSRFKTVISYEHLNEMKDMLVQSKKCKRSEDIKMLQLRVCSILNTLLIDNRECVNVVIETGIIDEVLSIIN</sequence>
<evidence type="ECO:0000256" key="1">
    <source>
        <dbReference type="SAM" id="MobiDB-lite"/>
    </source>
</evidence>
<feature type="compositionally biased region" description="Basic and acidic residues" evidence="1">
    <location>
        <begin position="40"/>
        <end position="123"/>
    </location>
</feature>
<feature type="compositionally biased region" description="Basic residues" evidence="1">
    <location>
        <begin position="124"/>
        <end position="135"/>
    </location>
</feature>
<dbReference type="EMBL" id="SNRW01031397">
    <property type="protein sequence ID" value="KAA6357447.1"/>
    <property type="molecule type" value="Genomic_DNA"/>
</dbReference>
<evidence type="ECO:0000313" key="3">
    <source>
        <dbReference type="Proteomes" id="UP000324800"/>
    </source>
</evidence>
<dbReference type="AlphaFoldDB" id="A0A5J4TGV0"/>
<gene>
    <name evidence="2" type="ORF">EZS28_047026</name>
</gene>
<protein>
    <submittedName>
        <fullName evidence="2">Uncharacterized protein</fullName>
    </submittedName>
</protein>
<accession>A0A5J4TGV0</accession>
<feature type="compositionally biased region" description="Basic and acidic residues" evidence="1">
    <location>
        <begin position="9"/>
        <end position="32"/>
    </location>
</feature>
<comment type="caution">
    <text evidence="2">The sequence shown here is derived from an EMBL/GenBank/DDBJ whole genome shotgun (WGS) entry which is preliminary data.</text>
</comment>
<feature type="region of interest" description="Disordered" evidence="1">
    <location>
        <begin position="1"/>
        <end position="136"/>
    </location>
</feature>
<evidence type="ECO:0000313" key="2">
    <source>
        <dbReference type="EMBL" id="KAA6357447.1"/>
    </source>
</evidence>
<feature type="non-terminal residue" evidence="2">
    <location>
        <position position="255"/>
    </location>
</feature>
<name>A0A5J4TGV0_9EUKA</name>
<dbReference type="Proteomes" id="UP000324800">
    <property type="component" value="Unassembled WGS sequence"/>
</dbReference>